<dbReference type="EMBL" id="FAXN01000040">
    <property type="protein sequence ID" value="CUV65615.1"/>
    <property type="molecule type" value="Genomic_DNA"/>
</dbReference>
<dbReference type="AlphaFoldDB" id="A0A0S4XMV1"/>
<accession>A0A0S4XMV1</accession>
<gene>
    <name evidence="10" type="primary">cysA</name>
    <name evidence="10" type="ORF">BN3087_40002</name>
</gene>
<keyword evidence="7" id="KW-0406">Ion transport</keyword>
<organism evidence="10">
    <name type="scientific">Sulfurovum sp. enrichment culture clone C5</name>
    <dbReference type="NCBI Taxonomy" id="497650"/>
    <lineage>
        <taxon>Bacteria</taxon>
        <taxon>Pseudomonadati</taxon>
        <taxon>Campylobacterota</taxon>
        <taxon>Epsilonproteobacteria</taxon>
        <taxon>Campylobacterales</taxon>
        <taxon>Sulfurovaceae</taxon>
        <taxon>Sulfurovum</taxon>
        <taxon>environmental samples</taxon>
    </lineage>
</organism>
<protein>
    <submittedName>
        <fullName evidence="10">ABC-type transport system, putative sulfate/thiosulfate transporter</fullName>
        <ecNumber evidence="10">3.6.3.25</ecNumber>
    </submittedName>
</protein>
<dbReference type="InterPro" id="IPR003439">
    <property type="entry name" value="ABC_transporter-like_ATP-bd"/>
</dbReference>
<evidence type="ECO:0000256" key="6">
    <source>
        <dbReference type="ARBA" id="ARBA00023004"/>
    </source>
</evidence>
<evidence type="ECO:0000313" key="10">
    <source>
        <dbReference type="EMBL" id="CUV65615.1"/>
    </source>
</evidence>
<evidence type="ECO:0000256" key="2">
    <source>
        <dbReference type="ARBA" id="ARBA00022475"/>
    </source>
</evidence>
<dbReference type="CDD" id="cd03259">
    <property type="entry name" value="ABC_Carb_Solutes_like"/>
    <property type="match status" value="1"/>
</dbReference>
<dbReference type="InterPro" id="IPR003593">
    <property type="entry name" value="AAA+_ATPase"/>
</dbReference>
<keyword evidence="4" id="KW-0547">Nucleotide-binding</keyword>
<dbReference type="InterPro" id="IPR015853">
    <property type="entry name" value="ABC_transpr_FbpC"/>
</dbReference>
<dbReference type="PROSITE" id="PS00211">
    <property type="entry name" value="ABC_TRANSPORTER_1"/>
    <property type="match status" value="1"/>
</dbReference>
<name>A0A0S4XMV1_9BACT</name>
<keyword evidence="6" id="KW-0408">Iron</keyword>
<evidence type="ECO:0000256" key="1">
    <source>
        <dbReference type="ARBA" id="ARBA00022448"/>
    </source>
</evidence>
<evidence type="ECO:0000256" key="3">
    <source>
        <dbReference type="ARBA" id="ARBA00022496"/>
    </source>
</evidence>
<keyword evidence="8" id="KW-0472">Membrane</keyword>
<proteinExistence type="predicted"/>
<dbReference type="PANTHER" id="PTHR42781">
    <property type="entry name" value="SPERMIDINE/PUTRESCINE IMPORT ATP-BINDING PROTEIN POTA"/>
    <property type="match status" value="1"/>
</dbReference>
<dbReference type="PANTHER" id="PTHR42781:SF4">
    <property type="entry name" value="SPERMIDINE_PUTRESCINE IMPORT ATP-BINDING PROTEIN POTA"/>
    <property type="match status" value="1"/>
</dbReference>
<dbReference type="SMART" id="SM00382">
    <property type="entry name" value="AAA"/>
    <property type="match status" value="1"/>
</dbReference>
<evidence type="ECO:0000256" key="4">
    <source>
        <dbReference type="ARBA" id="ARBA00022741"/>
    </source>
</evidence>
<keyword evidence="3" id="KW-0410">Iron transport</keyword>
<dbReference type="InterPro" id="IPR050093">
    <property type="entry name" value="ABC_SmlMolc_Importer"/>
</dbReference>
<dbReference type="EC" id="3.6.3.25" evidence="10"/>
<keyword evidence="1" id="KW-0813">Transport</keyword>
<keyword evidence="2" id="KW-1003">Cell membrane</keyword>
<evidence type="ECO:0000256" key="7">
    <source>
        <dbReference type="ARBA" id="ARBA00023065"/>
    </source>
</evidence>
<reference evidence="10" key="1">
    <citation type="submission" date="2015-11" db="EMBL/GenBank/DDBJ databases">
        <authorList>
            <person name="Zhang Y."/>
            <person name="Guo Z."/>
        </authorList>
    </citation>
    <scope>NUCLEOTIDE SEQUENCE</scope>
    <source>
        <strain evidence="10">BN30871</strain>
    </source>
</reference>
<dbReference type="Gene3D" id="3.40.50.300">
    <property type="entry name" value="P-loop containing nucleotide triphosphate hydrolases"/>
    <property type="match status" value="1"/>
</dbReference>
<dbReference type="GO" id="GO:0016887">
    <property type="term" value="F:ATP hydrolysis activity"/>
    <property type="evidence" value="ECO:0007669"/>
    <property type="project" value="InterPro"/>
</dbReference>
<dbReference type="PROSITE" id="PS50893">
    <property type="entry name" value="ABC_TRANSPORTER_2"/>
    <property type="match status" value="1"/>
</dbReference>
<dbReference type="Pfam" id="PF00005">
    <property type="entry name" value="ABC_tran"/>
    <property type="match status" value="1"/>
</dbReference>
<dbReference type="SUPFAM" id="SSF52540">
    <property type="entry name" value="P-loop containing nucleoside triphosphate hydrolases"/>
    <property type="match status" value="1"/>
</dbReference>
<dbReference type="GO" id="GO:0015408">
    <property type="term" value="F:ABC-type ferric iron transporter activity"/>
    <property type="evidence" value="ECO:0007669"/>
    <property type="project" value="InterPro"/>
</dbReference>
<dbReference type="GO" id="GO:0005524">
    <property type="term" value="F:ATP binding"/>
    <property type="evidence" value="ECO:0007669"/>
    <property type="project" value="UniProtKB-KW"/>
</dbReference>
<feature type="domain" description="ABC transporter" evidence="9">
    <location>
        <begin position="1"/>
        <end position="234"/>
    </location>
</feature>
<dbReference type="GO" id="GO:0016020">
    <property type="term" value="C:membrane"/>
    <property type="evidence" value="ECO:0007669"/>
    <property type="project" value="InterPro"/>
</dbReference>
<keyword evidence="5" id="KW-0067">ATP-binding</keyword>
<keyword evidence="10" id="KW-0378">Hydrolase</keyword>
<evidence type="ECO:0000259" key="9">
    <source>
        <dbReference type="PROSITE" id="PS50893"/>
    </source>
</evidence>
<evidence type="ECO:0000256" key="5">
    <source>
        <dbReference type="ARBA" id="ARBA00022840"/>
    </source>
</evidence>
<evidence type="ECO:0000256" key="8">
    <source>
        <dbReference type="ARBA" id="ARBA00023136"/>
    </source>
</evidence>
<dbReference type="InterPro" id="IPR017871">
    <property type="entry name" value="ABC_transporter-like_CS"/>
</dbReference>
<sequence>MIIIDVTKLLNTAEGLVDACFKLSINEGEFLTLFGPSGAGKTTLMRILAGLETPDDGRIEVDGEIWFDSKLKINLPPQKRSVGFVFQDYALFPTMNVKQNLLFALENSTKSENIDDLLEMTELTSLATRFAHTLSGGQKQRVALARALVRHPKILLLDEPLSALDTTMRQKLQDNISAIHTRLGVTTLLVSHDIAETVKLSDRLASINMGKVERICPPMEFFTTHTLSGKLQLVGEVLKLEKEYPVIIVTLLVDSNIIKAVVDIKEGEKFKIGEHALVSVKAFNPIIIPINEKQL</sequence>
<dbReference type="InterPro" id="IPR027417">
    <property type="entry name" value="P-loop_NTPase"/>
</dbReference>